<accession>A0A418W8R8</accession>
<evidence type="ECO:0000313" key="1">
    <source>
        <dbReference type="EMBL" id="RJF86409.1"/>
    </source>
</evidence>
<dbReference type="EMBL" id="QYUK01000011">
    <property type="protein sequence ID" value="RJF86409.1"/>
    <property type="molecule type" value="Genomic_DNA"/>
</dbReference>
<evidence type="ECO:0000313" key="2">
    <source>
        <dbReference type="Proteomes" id="UP000284605"/>
    </source>
</evidence>
<dbReference type="RefSeq" id="WP_119777047.1">
    <property type="nucleotide sequence ID" value="NZ_QYUK01000011.1"/>
</dbReference>
<dbReference type="Proteomes" id="UP000284605">
    <property type="component" value="Unassembled WGS sequence"/>
</dbReference>
<proteinExistence type="predicted"/>
<name>A0A418W8R8_9PROT</name>
<dbReference type="AlphaFoldDB" id="A0A418W8R8"/>
<gene>
    <name evidence="1" type="ORF">D3874_04695</name>
</gene>
<comment type="caution">
    <text evidence="1">The sequence shown here is derived from an EMBL/GenBank/DDBJ whole genome shotgun (WGS) entry which is preliminary data.</text>
</comment>
<organism evidence="1 2">
    <name type="scientific">Oleomonas cavernae</name>
    <dbReference type="NCBI Taxonomy" id="2320859"/>
    <lineage>
        <taxon>Bacteria</taxon>
        <taxon>Pseudomonadati</taxon>
        <taxon>Pseudomonadota</taxon>
        <taxon>Alphaproteobacteria</taxon>
        <taxon>Acetobacterales</taxon>
        <taxon>Acetobacteraceae</taxon>
        <taxon>Oleomonas</taxon>
    </lineage>
</organism>
<sequence length="63" mass="6919">MLGDAENTLFRVCLEMSDLDPGSPVITEIVEIRPLANRETVVLEVVDREQFGSQFAVVEIVAG</sequence>
<keyword evidence="2" id="KW-1185">Reference proteome</keyword>
<protein>
    <submittedName>
        <fullName evidence="1">Uncharacterized protein</fullName>
    </submittedName>
</protein>
<reference evidence="1 2" key="1">
    <citation type="submission" date="2018-09" db="EMBL/GenBank/DDBJ databases">
        <authorList>
            <person name="Zhu H."/>
        </authorList>
    </citation>
    <scope>NUCLEOTIDE SEQUENCE [LARGE SCALE GENOMIC DNA]</scope>
    <source>
        <strain evidence="1 2">K1W22B-8</strain>
    </source>
</reference>